<sequence length="244" mass="26411">MSKLVKKGAAAAKGNSSAVKALNTAFKGIANRGVNIGNGFYLIEIKGDTAAPVERERPLVPMRPQKLPGIKPVPNDEIAHILSLFMPLGAQPKGTTTKSAPQSKDIARNAPPEANRAFLTQFARNENASIKRLAETGELVKSRQLAERLGVTPQAVYKAVGDLRMFSLDAGGRNKLYPAFFADQGLERDQLASVCKELNHLPGTSKWQFFTTPRLSLSKKNPLEALRKGKFADVMAAAKAFKEA</sequence>
<dbReference type="RefSeq" id="WP_174900510.1">
    <property type="nucleotide sequence ID" value="NZ_FOTW01000011.1"/>
</dbReference>
<organism evidence="1 2">
    <name type="scientific">Rugamonas rubra</name>
    <dbReference type="NCBI Taxonomy" id="758825"/>
    <lineage>
        <taxon>Bacteria</taxon>
        <taxon>Pseudomonadati</taxon>
        <taxon>Pseudomonadota</taxon>
        <taxon>Betaproteobacteria</taxon>
        <taxon>Burkholderiales</taxon>
        <taxon>Oxalobacteraceae</taxon>
        <taxon>Telluria group</taxon>
        <taxon>Rugamonas</taxon>
    </lineage>
</organism>
<evidence type="ECO:0000313" key="2">
    <source>
        <dbReference type="Proteomes" id="UP000199470"/>
    </source>
</evidence>
<proteinExistence type="predicted"/>
<accession>A0A1I4MGS3</accession>
<reference evidence="1 2" key="1">
    <citation type="submission" date="2016-10" db="EMBL/GenBank/DDBJ databases">
        <authorList>
            <person name="de Groot N.N."/>
        </authorList>
    </citation>
    <scope>NUCLEOTIDE SEQUENCE [LARGE SCALE GENOMIC DNA]</scope>
    <source>
        <strain evidence="1 2">ATCC 43154</strain>
    </source>
</reference>
<protein>
    <submittedName>
        <fullName evidence="1">HTH domain-containing protein</fullName>
    </submittedName>
</protein>
<gene>
    <name evidence="1" type="ORF">SAMN02982985_02385</name>
</gene>
<dbReference type="STRING" id="758825.SAMN02982985_02385"/>
<dbReference type="Proteomes" id="UP000199470">
    <property type="component" value="Unassembled WGS sequence"/>
</dbReference>
<dbReference type="AlphaFoldDB" id="A0A1I4MGS3"/>
<name>A0A1I4MGS3_9BURK</name>
<keyword evidence="2" id="KW-1185">Reference proteome</keyword>
<dbReference type="EMBL" id="FOTW01000011">
    <property type="protein sequence ID" value="SFM02438.1"/>
    <property type="molecule type" value="Genomic_DNA"/>
</dbReference>
<evidence type="ECO:0000313" key="1">
    <source>
        <dbReference type="EMBL" id="SFM02438.1"/>
    </source>
</evidence>